<evidence type="ECO:0000256" key="1">
    <source>
        <dbReference type="SAM" id="MobiDB-lite"/>
    </source>
</evidence>
<evidence type="ECO:0000313" key="3">
    <source>
        <dbReference type="Proteomes" id="UP000281553"/>
    </source>
</evidence>
<name>A0A3P7LF61_DIBLA</name>
<dbReference type="AlphaFoldDB" id="A0A3P7LF61"/>
<proteinExistence type="predicted"/>
<reference evidence="2 3" key="1">
    <citation type="submission" date="2018-11" db="EMBL/GenBank/DDBJ databases">
        <authorList>
            <consortium name="Pathogen Informatics"/>
        </authorList>
    </citation>
    <scope>NUCLEOTIDE SEQUENCE [LARGE SCALE GENOMIC DNA]</scope>
</reference>
<sequence length="461" mass="50833">MPQFRNLTKKHIAAICGSVMRKKTQVKSSNFGIDDHQKFLKDKRSPHSRLIRSLTITELSQPNLIFRAQERRSLQFWNISHQAWQDAFAKPLEEEKHDRVSSFLDRLWIRAVSLCDQTNNSTTELPARTQSSVASITASNTLEVIPSCQTLADANGDVTKAETASCHEETASVHTNIETSEMVPEDGTMVESTTDAYYANAVNETPKYDALESTTSEMDSFEDLVETSDADKTEPFAAAHGLNSSSEEDTTTAPKSMDSEPKATLEVPSSSKVSSIAVEVATEATTVPAFCIVCASLNNLYAVTLGPVNRSDLQLSKDTPADSKTKLSKPQVLLCQKCALRCRMSAVKVASSAKTRTTDALGEWFRRRNQDGEVSLGCETEPICPATQVPSPDSCDTCFLAELLSYFQRVLLPLQDQLTESSTPDDCPAVEPLGSLLFLACTTRPVKPEEKSNWDLFNRYY</sequence>
<feature type="region of interest" description="Disordered" evidence="1">
    <location>
        <begin position="235"/>
        <end position="267"/>
    </location>
</feature>
<accession>A0A3P7LF61</accession>
<evidence type="ECO:0000313" key="2">
    <source>
        <dbReference type="EMBL" id="VDN09233.1"/>
    </source>
</evidence>
<dbReference type="Proteomes" id="UP000281553">
    <property type="component" value="Unassembled WGS sequence"/>
</dbReference>
<keyword evidence="3" id="KW-1185">Reference proteome</keyword>
<gene>
    <name evidence="2" type="ORF">DILT_LOCUS5064</name>
</gene>
<organism evidence="2 3">
    <name type="scientific">Dibothriocephalus latus</name>
    <name type="common">Fish tapeworm</name>
    <name type="synonym">Diphyllobothrium latum</name>
    <dbReference type="NCBI Taxonomy" id="60516"/>
    <lineage>
        <taxon>Eukaryota</taxon>
        <taxon>Metazoa</taxon>
        <taxon>Spiralia</taxon>
        <taxon>Lophotrochozoa</taxon>
        <taxon>Platyhelminthes</taxon>
        <taxon>Cestoda</taxon>
        <taxon>Eucestoda</taxon>
        <taxon>Diphyllobothriidea</taxon>
        <taxon>Diphyllobothriidae</taxon>
        <taxon>Dibothriocephalus</taxon>
    </lineage>
</organism>
<protein>
    <submittedName>
        <fullName evidence="2">Uncharacterized protein</fullName>
    </submittedName>
</protein>
<dbReference type="EMBL" id="UYRU01046659">
    <property type="protein sequence ID" value="VDN09233.1"/>
    <property type="molecule type" value="Genomic_DNA"/>
</dbReference>